<evidence type="ECO:0000256" key="12">
    <source>
        <dbReference type="NCBIfam" id="TIGR04265"/>
    </source>
</evidence>
<organism evidence="15 16">
    <name type="scientific">Acholeplasma laidlawii</name>
    <dbReference type="NCBI Taxonomy" id="2148"/>
    <lineage>
        <taxon>Bacteria</taxon>
        <taxon>Bacillati</taxon>
        <taxon>Mycoplasmatota</taxon>
        <taxon>Mollicutes</taxon>
        <taxon>Acholeplasmatales</taxon>
        <taxon>Acholeplasmataceae</taxon>
        <taxon>Acholeplasma</taxon>
    </lineage>
</organism>
<dbReference type="Gene3D" id="3.30.870.10">
    <property type="entry name" value="Endonuclease Chain A"/>
    <property type="match status" value="2"/>
</dbReference>
<dbReference type="SMART" id="SM00155">
    <property type="entry name" value="PLDc"/>
    <property type="match status" value="2"/>
</dbReference>
<dbReference type="GO" id="GO:0008808">
    <property type="term" value="F:cardiolipin synthase activity"/>
    <property type="evidence" value="ECO:0007669"/>
    <property type="project" value="UniProtKB-UniRule"/>
</dbReference>
<feature type="transmembrane region" description="Helical" evidence="13">
    <location>
        <begin position="12"/>
        <end position="31"/>
    </location>
</feature>
<feature type="transmembrane region" description="Helical" evidence="13">
    <location>
        <begin position="37"/>
        <end position="56"/>
    </location>
</feature>
<feature type="domain" description="PLD phosphodiesterase" evidence="14">
    <location>
        <begin position="415"/>
        <end position="442"/>
    </location>
</feature>
<keyword evidence="2" id="KW-1003">Cell membrane</keyword>
<name>A0A553IGT6_ACHLA</name>
<keyword evidence="10" id="KW-0594">Phospholipid biosynthesis</keyword>
<dbReference type="InterPro" id="IPR025202">
    <property type="entry name" value="PLD-like_dom"/>
</dbReference>
<dbReference type="EC" id="2.7.8.-" evidence="12"/>
<dbReference type="InterPro" id="IPR001736">
    <property type="entry name" value="PLipase_D/transphosphatidylase"/>
</dbReference>
<sequence length="502" mass="58928">MRRFINLLTNRLTIIGLILLLQIGILWWFVYEFAATWYYLHLVSMILGVILSLYIITTDENPMFKLMWVVFMIVLPVFGVLFYLYAKTERLSISSSSTMRRMQKVRENEMRKIKSVFDPKYLKQQKYLTNLNFPSFKNTSSIFLGSGEEKQTELLRELKKAKHFIFMEYFIITISKMWDEILQVLIEKQKQGVEIRIMYDDFGSATKLPFYYHKKLTKMGIKVVRFNPMKLHVNFAMNFRDHRKIVVIDNRVAFTGGFNIGDEYTNKKKVFGHWNDAGIMIEGEAVWSMTMLFLENWSFSKKDDTTDFSKYNIKYPPIINDAIYIPFGDIPVDNNLTAKNIYLHLINDAQQTIYITAPYLILDNEIATALKLAAQSGVDVHIIMPSIPDKRFVYMVSKSYAEELVHSGVKIYRYKPGFIHSKMIICDKEAAMIGSSNLDFRSLYMHLENNLWLNDIKTISNMVNYYEYTLKESERITIKDFTKRNIIYRVVQAVLKGFSPLL</sequence>
<keyword evidence="6" id="KW-0677">Repeat</keyword>
<keyword evidence="9 13" id="KW-0472">Membrane</keyword>
<dbReference type="EMBL" id="VKID01000002">
    <property type="protein sequence ID" value="TRX99411.1"/>
    <property type="molecule type" value="Genomic_DNA"/>
</dbReference>
<comment type="subcellular location">
    <subcellularLocation>
        <location evidence="1">Cell membrane</location>
        <topology evidence="1">Multi-pass membrane protein</topology>
    </subcellularLocation>
</comment>
<gene>
    <name evidence="15" type="primary">cls</name>
    <name evidence="15" type="ORF">FNV44_06830</name>
</gene>
<dbReference type="Pfam" id="PF13091">
    <property type="entry name" value="PLDc_2"/>
    <property type="match status" value="2"/>
</dbReference>
<evidence type="ECO:0000256" key="5">
    <source>
        <dbReference type="ARBA" id="ARBA00022692"/>
    </source>
</evidence>
<dbReference type="OMA" id="MPCLANN"/>
<dbReference type="NCBIfam" id="TIGR04265">
    <property type="entry name" value="bac_cardiolipin"/>
    <property type="match status" value="1"/>
</dbReference>
<keyword evidence="8" id="KW-0443">Lipid metabolism</keyword>
<evidence type="ECO:0000313" key="15">
    <source>
        <dbReference type="EMBL" id="TRX99411.1"/>
    </source>
</evidence>
<keyword evidence="3" id="KW-0444">Lipid biosynthesis</keyword>
<dbReference type="CDD" id="cd09154">
    <property type="entry name" value="PLDc_SMU_988_like_1"/>
    <property type="match status" value="1"/>
</dbReference>
<dbReference type="PROSITE" id="PS50035">
    <property type="entry name" value="PLD"/>
    <property type="match status" value="2"/>
</dbReference>
<evidence type="ECO:0000259" key="14">
    <source>
        <dbReference type="PROSITE" id="PS50035"/>
    </source>
</evidence>
<evidence type="ECO:0000256" key="3">
    <source>
        <dbReference type="ARBA" id="ARBA00022516"/>
    </source>
</evidence>
<keyword evidence="11" id="KW-1208">Phospholipid metabolism</keyword>
<evidence type="ECO:0000256" key="9">
    <source>
        <dbReference type="ARBA" id="ARBA00023136"/>
    </source>
</evidence>
<dbReference type="Pfam" id="PF13396">
    <property type="entry name" value="PLDc_N"/>
    <property type="match status" value="1"/>
</dbReference>
<evidence type="ECO:0000256" key="7">
    <source>
        <dbReference type="ARBA" id="ARBA00022989"/>
    </source>
</evidence>
<evidence type="ECO:0000256" key="10">
    <source>
        <dbReference type="ARBA" id="ARBA00023209"/>
    </source>
</evidence>
<dbReference type="CDD" id="cd09160">
    <property type="entry name" value="PLDc_SMU_988_like_2"/>
    <property type="match status" value="1"/>
</dbReference>
<dbReference type="PANTHER" id="PTHR21248:SF22">
    <property type="entry name" value="PHOSPHOLIPASE D"/>
    <property type="match status" value="1"/>
</dbReference>
<keyword evidence="5 13" id="KW-0812">Transmembrane</keyword>
<evidence type="ECO:0000256" key="8">
    <source>
        <dbReference type="ARBA" id="ARBA00023098"/>
    </source>
</evidence>
<keyword evidence="7 13" id="KW-1133">Transmembrane helix</keyword>
<dbReference type="PANTHER" id="PTHR21248">
    <property type="entry name" value="CARDIOLIPIN SYNTHASE"/>
    <property type="match status" value="1"/>
</dbReference>
<evidence type="ECO:0000256" key="4">
    <source>
        <dbReference type="ARBA" id="ARBA00022679"/>
    </source>
</evidence>
<reference evidence="15 16" key="1">
    <citation type="submission" date="2019-07" db="EMBL/GenBank/DDBJ databases">
        <title>Genome sequence of Acholeplasma laidlawii strain with increased resistance to erythromycin.</title>
        <authorList>
            <person name="Medvedeva E.S."/>
            <person name="Baranova N.B."/>
            <person name="Siniagina M.N."/>
            <person name="Mouzykantov A."/>
            <person name="Chernova O.A."/>
            <person name="Chernov V.M."/>
        </authorList>
    </citation>
    <scope>NUCLEOTIDE SEQUENCE [LARGE SCALE GENOMIC DNA]</scope>
    <source>
        <strain evidence="15 16">PG8REry</strain>
    </source>
</reference>
<comment type="caution">
    <text evidence="15">The sequence shown here is derived from an EMBL/GenBank/DDBJ whole genome shotgun (WGS) entry which is preliminary data.</text>
</comment>
<dbReference type="AlphaFoldDB" id="A0A553IGT6"/>
<dbReference type="InterPro" id="IPR022924">
    <property type="entry name" value="Cardiolipin_synthase"/>
</dbReference>
<dbReference type="InterPro" id="IPR027379">
    <property type="entry name" value="CLS_N"/>
</dbReference>
<dbReference type="RefSeq" id="WP_012241999.1">
    <property type="nucleotide sequence ID" value="NZ_JACAOE010000002.1"/>
</dbReference>
<dbReference type="SUPFAM" id="SSF56024">
    <property type="entry name" value="Phospholipase D/nuclease"/>
    <property type="match status" value="2"/>
</dbReference>
<dbReference type="GO" id="GO:0032049">
    <property type="term" value="P:cardiolipin biosynthetic process"/>
    <property type="evidence" value="ECO:0007669"/>
    <property type="project" value="UniProtKB-UniRule"/>
</dbReference>
<evidence type="ECO:0000256" key="2">
    <source>
        <dbReference type="ARBA" id="ARBA00022475"/>
    </source>
</evidence>
<dbReference type="GeneID" id="41338229"/>
<dbReference type="Proteomes" id="UP000315938">
    <property type="component" value="Unassembled WGS sequence"/>
</dbReference>
<evidence type="ECO:0000313" key="16">
    <source>
        <dbReference type="Proteomes" id="UP000315938"/>
    </source>
</evidence>
<accession>A0A553IGT6</accession>
<evidence type="ECO:0000256" key="6">
    <source>
        <dbReference type="ARBA" id="ARBA00022737"/>
    </source>
</evidence>
<evidence type="ECO:0000256" key="1">
    <source>
        <dbReference type="ARBA" id="ARBA00004651"/>
    </source>
</evidence>
<evidence type="ECO:0000256" key="11">
    <source>
        <dbReference type="ARBA" id="ARBA00023264"/>
    </source>
</evidence>
<dbReference type="GO" id="GO:0005886">
    <property type="term" value="C:plasma membrane"/>
    <property type="evidence" value="ECO:0007669"/>
    <property type="project" value="UniProtKB-SubCell"/>
</dbReference>
<keyword evidence="4" id="KW-0808">Transferase</keyword>
<protein>
    <recommendedName>
        <fullName evidence="12">Cardiolipin synthase</fullName>
        <ecNumber evidence="12">2.7.8.-</ecNumber>
    </recommendedName>
</protein>
<proteinExistence type="predicted"/>
<evidence type="ECO:0000256" key="13">
    <source>
        <dbReference type="SAM" id="Phobius"/>
    </source>
</evidence>
<feature type="domain" description="PLD phosphodiesterase" evidence="14">
    <location>
        <begin position="237"/>
        <end position="264"/>
    </location>
</feature>
<feature type="transmembrane region" description="Helical" evidence="13">
    <location>
        <begin position="68"/>
        <end position="86"/>
    </location>
</feature>